<evidence type="ECO:0000256" key="3">
    <source>
        <dbReference type="ARBA" id="ARBA00022729"/>
    </source>
</evidence>
<dbReference type="InterPro" id="IPR036438">
    <property type="entry name" value="Insulin-like_sf"/>
</dbReference>
<evidence type="ECO:0000256" key="2">
    <source>
        <dbReference type="ARBA" id="ARBA00022685"/>
    </source>
</evidence>
<organism evidence="8">
    <name type="scientific">Blattella germanica</name>
    <name type="common">German cockroach</name>
    <name type="synonym">Blatta germanica</name>
    <dbReference type="NCBI Taxonomy" id="6973"/>
    <lineage>
        <taxon>Eukaryota</taxon>
        <taxon>Metazoa</taxon>
        <taxon>Ecdysozoa</taxon>
        <taxon>Arthropoda</taxon>
        <taxon>Hexapoda</taxon>
        <taxon>Insecta</taxon>
        <taxon>Pterygota</taxon>
        <taxon>Neoptera</taxon>
        <taxon>Polyneoptera</taxon>
        <taxon>Dictyoptera</taxon>
        <taxon>Blattodea</taxon>
        <taxon>Blaberoidea</taxon>
        <taxon>Blattellidae</taxon>
        <taxon>Blattella</taxon>
    </lineage>
</organism>
<comment type="subunit">
    <text evidence="1">Heterodimer of a B chain and an A chain linked by two disulfide bonds.</text>
</comment>
<dbReference type="PANTHER" id="PTHR13647:SF4">
    <property type="entry name" value="INSULIN-LIKE PEPTIDE 1-RELATED"/>
    <property type="match status" value="1"/>
</dbReference>
<dbReference type="Pfam" id="PF00049">
    <property type="entry name" value="Insulin"/>
    <property type="match status" value="1"/>
</dbReference>
<accession>A0A3S4CYL6</accession>
<dbReference type="Gene3D" id="1.10.100.10">
    <property type="entry name" value="Insulin-like"/>
    <property type="match status" value="1"/>
</dbReference>
<protein>
    <submittedName>
        <fullName evidence="8">ILP5</fullName>
    </submittedName>
</protein>
<feature type="chain" id="PRO_5018535916" evidence="6">
    <location>
        <begin position="19"/>
        <end position="146"/>
    </location>
</feature>
<evidence type="ECO:0000256" key="6">
    <source>
        <dbReference type="SAM" id="SignalP"/>
    </source>
</evidence>
<name>A0A3S4CYL6_BLAGE</name>
<evidence type="ECO:0000256" key="5">
    <source>
        <dbReference type="SAM" id="MobiDB-lite"/>
    </source>
</evidence>
<proteinExistence type="evidence at transcript level"/>
<dbReference type="EMBL" id="LT984757">
    <property type="protein sequence ID" value="SPC71618.1"/>
    <property type="molecule type" value="mRNA"/>
</dbReference>
<dbReference type="GO" id="GO:0005576">
    <property type="term" value="C:extracellular region"/>
    <property type="evidence" value="ECO:0007669"/>
    <property type="project" value="InterPro"/>
</dbReference>
<evidence type="ECO:0000313" key="8">
    <source>
        <dbReference type="EMBL" id="SPC71618.1"/>
    </source>
</evidence>
<feature type="region of interest" description="Disordered" evidence="5">
    <location>
        <begin position="58"/>
        <end position="81"/>
    </location>
</feature>
<evidence type="ECO:0000259" key="7">
    <source>
        <dbReference type="SMART" id="SM00078"/>
    </source>
</evidence>
<dbReference type="SMART" id="SM00078">
    <property type="entry name" value="IlGF"/>
    <property type="match status" value="1"/>
</dbReference>
<dbReference type="GO" id="GO:0005179">
    <property type="term" value="F:hormone activity"/>
    <property type="evidence" value="ECO:0007669"/>
    <property type="project" value="InterPro"/>
</dbReference>
<dbReference type="SUPFAM" id="SSF56994">
    <property type="entry name" value="Insulin-like"/>
    <property type="match status" value="1"/>
</dbReference>
<reference evidence="8" key="1">
    <citation type="submission" date="2018-02" db="EMBL/GenBank/DDBJ databases">
        <authorList>
            <person name="Maestro L. J."/>
        </authorList>
    </citation>
    <scope>NUCLEOTIDE SEQUENCE</scope>
    <source>
        <tissue evidence="8">Brain</tissue>
    </source>
</reference>
<feature type="signal peptide" evidence="6">
    <location>
        <begin position="1"/>
        <end position="18"/>
    </location>
</feature>
<sequence length="146" mass="17095">MKMWKILLAIAIVGIVWSNALPKDSASKMHMIRKRQSTHRYCGPHLVSALRLLCNGRYYTPDEDEDDTTTEKRSTTTNELEDIDNPILAKRKYSEESEKPQFPFRSREEANSLKPKFFRRKRRMIVEECCNLKGCSVNELMEYCAD</sequence>
<keyword evidence="4" id="KW-1015">Disulfide bond</keyword>
<feature type="domain" description="Insulin-like" evidence="7">
    <location>
        <begin position="39"/>
        <end position="144"/>
    </location>
</feature>
<dbReference type="AlphaFoldDB" id="A0A3S4CYL6"/>
<dbReference type="PANTHER" id="PTHR13647">
    <property type="entry name" value="INSULIN-LIKE PEPTIDE 2-RELATED"/>
    <property type="match status" value="1"/>
</dbReference>
<keyword evidence="2" id="KW-0165">Cleavage on pair of basic residues</keyword>
<keyword evidence="3 6" id="KW-0732">Signal</keyword>
<evidence type="ECO:0000256" key="4">
    <source>
        <dbReference type="ARBA" id="ARBA00023157"/>
    </source>
</evidence>
<evidence type="ECO:0000256" key="1">
    <source>
        <dbReference type="ARBA" id="ARBA00011207"/>
    </source>
</evidence>
<dbReference type="InterPro" id="IPR016179">
    <property type="entry name" value="Insulin-like"/>
</dbReference>
<gene>
    <name evidence="8" type="primary">Insulin-like Peptide 5</name>
</gene>